<proteinExistence type="predicted"/>
<evidence type="ECO:0000313" key="2">
    <source>
        <dbReference type="EMBL" id="CAD7224357.1"/>
    </source>
</evidence>
<organism evidence="2">
    <name type="scientific">Cyprideis torosa</name>
    <dbReference type="NCBI Taxonomy" id="163714"/>
    <lineage>
        <taxon>Eukaryota</taxon>
        <taxon>Metazoa</taxon>
        <taxon>Ecdysozoa</taxon>
        <taxon>Arthropoda</taxon>
        <taxon>Crustacea</taxon>
        <taxon>Oligostraca</taxon>
        <taxon>Ostracoda</taxon>
        <taxon>Podocopa</taxon>
        <taxon>Podocopida</taxon>
        <taxon>Cytherocopina</taxon>
        <taxon>Cytheroidea</taxon>
        <taxon>Cytherideidae</taxon>
        <taxon>Cyprideis</taxon>
    </lineage>
</organism>
<feature type="compositionally biased region" description="Basic residues" evidence="1">
    <location>
        <begin position="105"/>
        <end position="115"/>
    </location>
</feature>
<gene>
    <name evidence="2" type="ORF">CTOB1V02_LOCUS2322</name>
</gene>
<evidence type="ECO:0000256" key="1">
    <source>
        <dbReference type="SAM" id="MobiDB-lite"/>
    </source>
</evidence>
<dbReference type="OrthoDB" id="10266921at2759"/>
<accession>A0A7R8W858</accession>
<feature type="region of interest" description="Disordered" evidence="1">
    <location>
        <begin position="50"/>
        <end position="126"/>
    </location>
</feature>
<dbReference type="EMBL" id="OB660355">
    <property type="protein sequence ID" value="CAD7224357.1"/>
    <property type="molecule type" value="Genomic_DNA"/>
</dbReference>
<feature type="region of interest" description="Disordered" evidence="1">
    <location>
        <begin position="1"/>
        <end position="22"/>
    </location>
</feature>
<sequence>MENHATEMGSLVTVTEDDEGTTVTIAEAPDPIVTETVGVGQGHAVEVIVTQGQEVAGGAPERRQGTGKGRDARRNLPERSENAAAPMKNAAVRRSADQERSQAHPSKKMKRRSTQRYKETTKQVATEVSEAIVEEFKVGGGGHGDNPKLSCLQ</sequence>
<dbReference type="AlphaFoldDB" id="A0A7R8W858"/>
<protein>
    <submittedName>
        <fullName evidence="2">Uncharacterized protein</fullName>
    </submittedName>
</protein>
<reference evidence="2" key="1">
    <citation type="submission" date="2020-11" db="EMBL/GenBank/DDBJ databases">
        <authorList>
            <person name="Tran Van P."/>
        </authorList>
    </citation>
    <scope>NUCLEOTIDE SEQUENCE</scope>
</reference>
<name>A0A7R8W858_9CRUS</name>
<feature type="compositionally biased region" description="Basic and acidic residues" evidence="1">
    <location>
        <begin position="60"/>
        <end position="81"/>
    </location>
</feature>